<sequence>MADLATPIFSPVSESLYPFLSISLLTVGLLIAAYFFIYEVTTSKLSKSLLHELLTSSVASFFLGFGSLFLLLWTGVYV</sequence>
<evidence type="ECO:0000256" key="3">
    <source>
        <dbReference type="ARBA" id="ARBA00022692"/>
    </source>
</evidence>
<comment type="function">
    <text evidence="6">Subunit of the oligosaccharyl transferase (OST) complex that catalyzes the initial transfer of a defined glycan (Glc(3)Man(9)GlcNAc(2) in eukaryotes) from the lipid carrier dolichol-pyrophosphate to an asparagine residue within an Asn-X-Ser/Thr consensus motif in nascent polypeptide chains, the first step in protein N-glycosylation. N-glycosylation occurs cotranslationally and the complex associates with the Sec61 complex at the channel-forming translocon complex that mediates protein translocation across the endoplasmic reticulum (ER). All subunits are required for a maximal enzyme activity.</text>
</comment>
<evidence type="ECO:0000313" key="7">
    <source>
        <dbReference type="EMBL" id="KAH7296999.1"/>
    </source>
</evidence>
<comment type="caution">
    <text evidence="7">The sequence shown here is derived from an EMBL/GenBank/DDBJ whole genome shotgun (WGS) entry which is preliminary data.</text>
</comment>
<evidence type="ECO:0000256" key="5">
    <source>
        <dbReference type="ARBA" id="ARBA00023136"/>
    </source>
</evidence>
<evidence type="ECO:0000256" key="6">
    <source>
        <dbReference type="RuleBase" id="RU367008"/>
    </source>
</evidence>
<dbReference type="Pfam" id="PF05251">
    <property type="entry name" value="Ost5"/>
    <property type="match status" value="1"/>
</dbReference>
<accession>A0A8T2RKQ7</accession>
<dbReference type="PANTHER" id="PTHR13636">
    <property type="entry name" value="TRANSMEMBRANE PROTEIN 258"/>
    <property type="match status" value="1"/>
</dbReference>
<keyword evidence="8" id="KW-1185">Reference proteome</keyword>
<evidence type="ECO:0000313" key="8">
    <source>
        <dbReference type="Proteomes" id="UP000825935"/>
    </source>
</evidence>
<dbReference type="EMBL" id="CM035431">
    <property type="protein sequence ID" value="KAH7296999.1"/>
    <property type="molecule type" value="Genomic_DNA"/>
</dbReference>
<name>A0A8T2RKQ7_CERRI</name>
<feature type="transmembrane region" description="Helical" evidence="6">
    <location>
        <begin position="16"/>
        <end position="37"/>
    </location>
</feature>
<dbReference type="Proteomes" id="UP000825935">
    <property type="component" value="Chromosome 26"/>
</dbReference>
<comment type="subunit">
    <text evidence="6">Component of the oligosaccharyltransferase (OST) complex.</text>
</comment>
<evidence type="ECO:0000256" key="2">
    <source>
        <dbReference type="ARBA" id="ARBA00009825"/>
    </source>
</evidence>
<organism evidence="7 8">
    <name type="scientific">Ceratopteris richardii</name>
    <name type="common">Triangle waterfern</name>
    <dbReference type="NCBI Taxonomy" id="49495"/>
    <lineage>
        <taxon>Eukaryota</taxon>
        <taxon>Viridiplantae</taxon>
        <taxon>Streptophyta</taxon>
        <taxon>Embryophyta</taxon>
        <taxon>Tracheophyta</taxon>
        <taxon>Polypodiopsida</taxon>
        <taxon>Polypodiidae</taxon>
        <taxon>Polypodiales</taxon>
        <taxon>Pteridineae</taxon>
        <taxon>Pteridaceae</taxon>
        <taxon>Parkerioideae</taxon>
        <taxon>Ceratopteris</taxon>
    </lineage>
</organism>
<dbReference type="OMA" id="MERYVGP"/>
<evidence type="ECO:0000256" key="1">
    <source>
        <dbReference type="ARBA" id="ARBA00004141"/>
    </source>
</evidence>
<dbReference type="GO" id="GO:0006487">
    <property type="term" value="P:protein N-linked glycosylation"/>
    <property type="evidence" value="ECO:0007669"/>
    <property type="project" value="UniProtKB-UniRule"/>
</dbReference>
<comment type="subcellular location">
    <subcellularLocation>
        <location evidence="1 6">Membrane</location>
        <topology evidence="1 6">Multi-pass membrane protein</topology>
    </subcellularLocation>
</comment>
<keyword evidence="4 6" id="KW-1133">Transmembrane helix</keyword>
<proteinExistence type="inferred from homology"/>
<keyword evidence="5 6" id="KW-0472">Membrane</keyword>
<dbReference type="AlphaFoldDB" id="A0A8T2RKQ7"/>
<dbReference type="InterPro" id="IPR007915">
    <property type="entry name" value="TMEM258/Ost5"/>
</dbReference>
<dbReference type="OrthoDB" id="18408at2759"/>
<reference evidence="7" key="1">
    <citation type="submission" date="2021-08" db="EMBL/GenBank/DDBJ databases">
        <title>WGS assembly of Ceratopteris richardii.</title>
        <authorList>
            <person name="Marchant D.B."/>
            <person name="Chen G."/>
            <person name="Jenkins J."/>
            <person name="Shu S."/>
            <person name="Leebens-Mack J."/>
            <person name="Grimwood J."/>
            <person name="Schmutz J."/>
            <person name="Soltis P."/>
            <person name="Soltis D."/>
            <person name="Chen Z.-H."/>
        </authorList>
    </citation>
    <scope>NUCLEOTIDE SEQUENCE</scope>
    <source>
        <strain evidence="7">Whitten #5841</strain>
        <tissue evidence="7">Leaf</tissue>
    </source>
</reference>
<evidence type="ECO:0000256" key="4">
    <source>
        <dbReference type="ARBA" id="ARBA00022989"/>
    </source>
</evidence>
<dbReference type="GO" id="GO:0008250">
    <property type="term" value="C:oligosaccharyltransferase complex"/>
    <property type="evidence" value="ECO:0007669"/>
    <property type="project" value="UniProtKB-UniRule"/>
</dbReference>
<comment type="similarity">
    <text evidence="2 6">Belongs to the OST5 family.</text>
</comment>
<feature type="transmembrane region" description="Helical" evidence="6">
    <location>
        <begin position="49"/>
        <end position="73"/>
    </location>
</feature>
<keyword evidence="3 6" id="KW-0812">Transmembrane</keyword>
<gene>
    <name evidence="7" type="ORF">KP509_26G048400</name>
</gene>
<protein>
    <recommendedName>
        <fullName evidence="6">Dolichyl-diphosphooligosaccharide-protein glycosyltransferase subunit OST5</fullName>
    </recommendedName>
</protein>